<evidence type="ECO:0000313" key="3">
    <source>
        <dbReference type="EMBL" id="MYN43413.1"/>
    </source>
</evidence>
<dbReference type="PANTHER" id="PTHR38600">
    <property type="entry name" value="TRANSCRIPTIONAL REGULATORY PROTEIN"/>
    <property type="match status" value="1"/>
</dbReference>
<reference evidence="3 4" key="1">
    <citation type="submission" date="2019-12" db="EMBL/GenBank/DDBJ databases">
        <title>Novel species isolated from a subtropical stream in China.</title>
        <authorList>
            <person name="Lu H."/>
        </authorList>
    </citation>
    <scope>NUCLEOTIDE SEQUENCE [LARGE SCALE GENOMIC DNA]</scope>
    <source>
        <strain evidence="3 4">FT109W</strain>
    </source>
</reference>
<dbReference type="RefSeq" id="WP_161048248.1">
    <property type="nucleotide sequence ID" value="NZ_WWCS01000057.1"/>
</dbReference>
<organism evidence="3 4">
    <name type="scientific">Duganella margarita</name>
    <dbReference type="NCBI Taxonomy" id="2692170"/>
    <lineage>
        <taxon>Bacteria</taxon>
        <taxon>Pseudomonadati</taxon>
        <taxon>Pseudomonadota</taxon>
        <taxon>Betaproteobacteria</taxon>
        <taxon>Burkholderiales</taxon>
        <taxon>Oxalobacteraceae</taxon>
        <taxon>Telluria group</taxon>
        <taxon>Duganella</taxon>
    </lineage>
</organism>
<evidence type="ECO:0000259" key="2">
    <source>
        <dbReference type="PROSITE" id="PS50987"/>
    </source>
</evidence>
<accession>A0ABW9WSK4</accession>
<sequence>MVKHNDQQLDLVFAALADSTRRRVLAQLEQGSHTISELAQQHAMSLPGFMKHLAVLEAAGLIARAKEGRIVRCSLETQTMQQAAQWIAHYDRYWNAQLDALGRYLYHQEETCQQAPEKSASSATTPSAPTKSGAPGPTRKR</sequence>
<feature type="compositionally biased region" description="Low complexity" evidence="1">
    <location>
        <begin position="115"/>
        <end position="135"/>
    </location>
</feature>
<keyword evidence="4" id="KW-1185">Reference proteome</keyword>
<comment type="caution">
    <text evidence="3">The sequence shown here is derived from an EMBL/GenBank/DDBJ whole genome shotgun (WGS) entry which is preliminary data.</text>
</comment>
<dbReference type="PROSITE" id="PS50987">
    <property type="entry name" value="HTH_ARSR_2"/>
    <property type="match status" value="1"/>
</dbReference>
<protein>
    <submittedName>
        <fullName evidence="3">Metalloregulator ArsR/SmtB family transcription factor</fullName>
    </submittedName>
</protein>
<dbReference type="InterPro" id="IPR011991">
    <property type="entry name" value="ArsR-like_HTH"/>
</dbReference>
<dbReference type="SMART" id="SM00418">
    <property type="entry name" value="HTH_ARSR"/>
    <property type="match status" value="1"/>
</dbReference>
<feature type="domain" description="HTH arsR-type" evidence="2">
    <location>
        <begin position="1"/>
        <end position="95"/>
    </location>
</feature>
<dbReference type="InterPro" id="IPR001845">
    <property type="entry name" value="HTH_ArsR_DNA-bd_dom"/>
</dbReference>
<dbReference type="Pfam" id="PF12840">
    <property type="entry name" value="HTH_20"/>
    <property type="match status" value="1"/>
</dbReference>
<dbReference type="SUPFAM" id="SSF46785">
    <property type="entry name" value="Winged helix' DNA-binding domain"/>
    <property type="match status" value="1"/>
</dbReference>
<dbReference type="Proteomes" id="UP000466332">
    <property type="component" value="Unassembled WGS sequence"/>
</dbReference>
<evidence type="ECO:0000256" key="1">
    <source>
        <dbReference type="SAM" id="MobiDB-lite"/>
    </source>
</evidence>
<evidence type="ECO:0000313" key="4">
    <source>
        <dbReference type="Proteomes" id="UP000466332"/>
    </source>
</evidence>
<dbReference type="InterPro" id="IPR036390">
    <property type="entry name" value="WH_DNA-bd_sf"/>
</dbReference>
<gene>
    <name evidence="3" type="ORF">GTP55_29145</name>
</gene>
<dbReference type="InterPro" id="IPR036388">
    <property type="entry name" value="WH-like_DNA-bd_sf"/>
</dbReference>
<dbReference type="EMBL" id="WWCS01000057">
    <property type="protein sequence ID" value="MYN43413.1"/>
    <property type="molecule type" value="Genomic_DNA"/>
</dbReference>
<proteinExistence type="predicted"/>
<dbReference type="NCBIfam" id="NF033788">
    <property type="entry name" value="HTH_metalloreg"/>
    <property type="match status" value="1"/>
</dbReference>
<dbReference type="CDD" id="cd00090">
    <property type="entry name" value="HTH_ARSR"/>
    <property type="match status" value="1"/>
</dbReference>
<dbReference type="Gene3D" id="1.10.10.10">
    <property type="entry name" value="Winged helix-like DNA-binding domain superfamily/Winged helix DNA-binding domain"/>
    <property type="match status" value="1"/>
</dbReference>
<feature type="region of interest" description="Disordered" evidence="1">
    <location>
        <begin position="112"/>
        <end position="141"/>
    </location>
</feature>
<name>A0ABW9WSK4_9BURK</name>
<dbReference type="PRINTS" id="PR00778">
    <property type="entry name" value="HTHARSR"/>
</dbReference>
<dbReference type="PANTHER" id="PTHR38600:SF2">
    <property type="entry name" value="SLL0088 PROTEIN"/>
    <property type="match status" value="1"/>
</dbReference>